<organism evidence="5 6">
    <name type="scientific">Rhizophlyctis rosea</name>
    <dbReference type="NCBI Taxonomy" id="64517"/>
    <lineage>
        <taxon>Eukaryota</taxon>
        <taxon>Fungi</taxon>
        <taxon>Fungi incertae sedis</taxon>
        <taxon>Chytridiomycota</taxon>
        <taxon>Chytridiomycota incertae sedis</taxon>
        <taxon>Chytridiomycetes</taxon>
        <taxon>Rhizophlyctidales</taxon>
        <taxon>Rhizophlyctidaceae</taxon>
        <taxon>Rhizophlyctis</taxon>
    </lineage>
</organism>
<dbReference type="SUPFAM" id="SSF50104">
    <property type="entry name" value="Translation proteins SH3-like domain"/>
    <property type="match status" value="1"/>
</dbReference>
<accession>A0AAD5SMA4</accession>
<reference evidence="5" key="1">
    <citation type="submission" date="2020-05" db="EMBL/GenBank/DDBJ databases">
        <title>Phylogenomic resolution of chytrid fungi.</title>
        <authorList>
            <person name="Stajich J.E."/>
            <person name="Amses K."/>
            <person name="Simmons R."/>
            <person name="Seto K."/>
            <person name="Myers J."/>
            <person name="Bonds A."/>
            <person name="Quandt C.A."/>
            <person name="Barry K."/>
            <person name="Liu P."/>
            <person name="Grigoriev I."/>
            <person name="Longcore J.E."/>
            <person name="James T.Y."/>
        </authorList>
    </citation>
    <scope>NUCLEOTIDE SEQUENCE</scope>
    <source>
        <strain evidence="5">JEL0318</strain>
    </source>
</reference>
<dbReference type="Gene3D" id="2.30.30.30">
    <property type="match status" value="1"/>
</dbReference>
<dbReference type="GO" id="GO:0022625">
    <property type="term" value="C:cytosolic large ribosomal subunit"/>
    <property type="evidence" value="ECO:0007669"/>
    <property type="project" value="TreeGrafter"/>
</dbReference>
<comment type="similarity">
    <text evidence="1">Belongs to the eukaryotic ribosomal protein eL14 family.</text>
</comment>
<dbReference type="Proteomes" id="UP001212841">
    <property type="component" value="Unassembled WGS sequence"/>
</dbReference>
<dbReference type="InterPro" id="IPR039660">
    <property type="entry name" value="Ribosomal_eL14"/>
</dbReference>
<dbReference type="Pfam" id="PF01929">
    <property type="entry name" value="Ribosomal_L14e"/>
    <property type="match status" value="1"/>
</dbReference>
<dbReference type="InterPro" id="IPR008991">
    <property type="entry name" value="Translation_prot_SH3-like_sf"/>
</dbReference>
<dbReference type="InterPro" id="IPR005824">
    <property type="entry name" value="KOW"/>
</dbReference>
<keyword evidence="2 5" id="KW-0689">Ribosomal protein</keyword>
<dbReference type="EMBL" id="JADGJD010000024">
    <property type="protein sequence ID" value="KAJ3056690.1"/>
    <property type="molecule type" value="Genomic_DNA"/>
</dbReference>
<keyword evidence="6" id="KW-1185">Reference proteome</keyword>
<dbReference type="InterPro" id="IPR002784">
    <property type="entry name" value="Ribosomal_eL14_dom"/>
</dbReference>
<dbReference type="CDD" id="cd23702">
    <property type="entry name" value="eL14"/>
    <property type="match status" value="1"/>
</dbReference>
<proteinExistence type="inferred from homology"/>
<dbReference type="InterPro" id="IPR014722">
    <property type="entry name" value="Rib_uL2_dom2"/>
</dbReference>
<dbReference type="Gene3D" id="6.10.250.2270">
    <property type="match status" value="1"/>
</dbReference>
<keyword evidence="3" id="KW-0687">Ribonucleoprotein</keyword>
<dbReference type="PANTHER" id="PTHR11127">
    <property type="entry name" value="60S RIBOSOMAL PROTEIN L14"/>
    <property type="match status" value="1"/>
</dbReference>
<name>A0AAD5SMA4_9FUNG</name>
<dbReference type="GO" id="GO:0003735">
    <property type="term" value="F:structural constituent of ribosome"/>
    <property type="evidence" value="ECO:0007669"/>
    <property type="project" value="InterPro"/>
</dbReference>
<dbReference type="PANTHER" id="PTHR11127:SF2">
    <property type="entry name" value="LARGE RIBOSOMAL SUBUNIT PROTEIN EL14"/>
    <property type="match status" value="1"/>
</dbReference>
<evidence type="ECO:0000256" key="2">
    <source>
        <dbReference type="ARBA" id="ARBA00022980"/>
    </source>
</evidence>
<dbReference type="GO" id="GO:0042273">
    <property type="term" value="P:ribosomal large subunit biogenesis"/>
    <property type="evidence" value="ECO:0007669"/>
    <property type="project" value="TreeGrafter"/>
</dbReference>
<protein>
    <submittedName>
        <fullName evidence="5">60S ribosomal protein L14</fullName>
    </submittedName>
</protein>
<evidence type="ECO:0000256" key="3">
    <source>
        <dbReference type="ARBA" id="ARBA00023274"/>
    </source>
</evidence>
<evidence type="ECO:0000313" key="6">
    <source>
        <dbReference type="Proteomes" id="UP001212841"/>
    </source>
</evidence>
<evidence type="ECO:0000313" key="5">
    <source>
        <dbReference type="EMBL" id="KAJ3056690.1"/>
    </source>
</evidence>
<evidence type="ECO:0000256" key="1">
    <source>
        <dbReference type="ARBA" id="ARBA00006592"/>
    </source>
</evidence>
<dbReference type="SMART" id="SM00739">
    <property type="entry name" value="KOW"/>
    <property type="match status" value="1"/>
</dbReference>
<gene>
    <name evidence="5" type="primary">RPL14</name>
    <name evidence="5" type="ORF">HK097_005091</name>
</gene>
<comment type="caution">
    <text evidence="5">The sequence shown here is derived from an EMBL/GenBank/DDBJ whole genome shotgun (WGS) entry which is preliminary data.</text>
</comment>
<feature type="domain" description="KOW" evidence="4">
    <location>
        <begin position="6"/>
        <end position="33"/>
    </location>
</feature>
<dbReference type="GO" id="GO:0006412">
    <property type="term" value="P:translation"/>
    <property type="evidence" value="ECO:0007669"/>
    <property type="project" value="InterPro"/>
</dbReference>
<dbReference type="AlphaFoldDB" id="A0AAD5SMA4"/>
<sequence>MVFSRFVEVGRVVLITYGPDAGKLAVIVDIIDHSRVLVDGPTTGVERQAISFKRATLTDLKVKVPRTLGTPALAKALEKQDLAGQWKKTAWAKKIESRTLRAQSSDFDRFKLMIARRKVG</sequence>
<dbReference type="GO" id="GO:0003723">
    <property type="term" value="F:RNA binding"/>
    <property type="evidence" value="ECO:0007669"/>
    <property type="project" value="InterPro"/>
</dbReference>
<dbReference type="Pfam" id="PF00467">
    <property type="entry name" value="KOW"/>
    <property type="match status" value="1"/>
</dbReference>
<evidence type="ECO:0000259" key="4">
    <source>
        <dbReference type="SMART" id="SM00739"/>
    </source>
</evidence>